<dbReference type="Proteomes" id="UP000831775">
    <property type="component" value="Chromosome"/>
</dbReference>
<evidence type="ECO:0000256" key="4">
    <source>
        <dbReference type="ARBA" id="ARBA00022840"/>
    </source>
</evidence>
<name>A0ABY4FVA9_9MICO</name>
<dbReference type="EMBL" id="CP095043">
    <property type="protein sequence ID" value="UOQ60166.1"/>
    <property type="molecule type" value="Genomic_DNA"/>
</dbReference>
<sequence>MSTAPLDPTTPLDPVAPVDPAAPLDSAEPVLAVRGLRVARHDRRHPQRPPILDGVSLTVAAGECLAIVGESGAGKSVLTRTLLGLTQAEPGWDVAAEAFTLSGTDVRRARPRTWRTLRGATVSLVLQDALQSLDPLRTIAAEVGETLTIRGIRGTARRTRVLQALRDAGLPHAELRASQRSDQLSGGMRQRALIASALIGEPRLLIADEPTTALDPSTASIILEEFRAITARGTALLLVSHDLGSVARVADRIAVMDRGRIVETGSTAELLADPQHPVTRRLIDSMPAGPKPGPPPAPGGTVLEMRGIHRRFPAHEGGTAALVDVDLTLARGEAVGVVGESGAGKTTLARVLVGAERVDSGTITRADPALRIRLIPQDPLATFDPRWRVERILAASNRLPGTSTADLLRRVGLDPELAHRRPSTLSGGQRQRIAIARAIAADPDVLVCDEPVSALDVSTQAGILALLRDLQRERRLTLVFVSHDLAAVRAVTDRVLVMRDGRVVESGPTEAVLGGS</sequence>
<dbReference type="RefSeq" id="WP_244685570.1">
    <property type="nucleotide sequence ID" value="NZ_CP095043.1"/>
</dbReference>
<keyword evidence="2" id="KW-0813">Transport</keyword>
<evidence type="ECO:0000256" key="1">
    <source>
        <dbReference type="ARBA" id="ARBA00005417"/>
    </source>
</evidence>
<dbReference type="PANTHER" id="PTHR43776">
    <property type="entry name" value="TRANSPORT ATP-BINDING PROTEIN"/>
    <property type="match status" value="1"/>
</dbReference>
<evidence type="ECO:0000259" key="6">
    <source>
        <dbReference type="PROSITE" id="PS50893"/>
    </source>
</evidence>
<organism evidence="7 8">
    <name type="scientific">Leucobacter rhizosphaerae</name>
    <dbReference type="NCBI Taxonomy" id="2932245"/>
    <lineage>
        <taxon>Bacteria</taxon>
        <taxon>Bacillati</taxon>
        <taxon>Actinomycetota</taxon>
        <taxon>Actinomycetes</taxon>
        <taxon>Micrococcales</taxon>
        <taxon>Microbacteriaceae</taxon>
        <taxon>Leucobacter</taxon>
    </lineage>
</organism>
<keyword evidence="4 7" id="KW-0067">ATP-binding</keyword>
<evidence type="ECO:0000313" key="7">
    <source>
        <dbReference type="EMBL" id="UOQ60166.1"/>
    </source>
</evidence>
<dbReference type="InterPro" id="IPR017871">
    <property type="entry name" value="ABC_transporter-like_CS"/>
</dbReference>
<dbReference type="PROSITE" id="PS50893">
    <property type="entry name" value="ABC_TRANSPORTER_2"/>
    <property type="match status" value="2"/>
</dbReference>
<dbReference type="PROSITE" id="PS00211">
    <property type="entry name" value="ABC_TRANSPORTER_1"/>
    <property type="match status" value="2"/>
</dbReference>
<dbReference type="InterPro" id="IPR003439">
    <property type="entry name" value="ABC_transporter-like_ATP-bd"/>
</dbReference>
<dbReference type="PANTHER" id="PTHR43776:SF7">
    <property type="entry name" value="D,D-DIPEPTIDE TRANSPORT ATP-BINDING PROTEIN DDPF-RELATED"/>
    <property type="match status" value="1"/>
</dbReference>
<feature type="region of interest" description="Disordered" evidence="5">
    <location>
        <begin position="1"/>
        <end position="23"/>
    </location>
</feature>
<gene>
    <name evidence="7" type="ORF">MUN76_14170</name>
</gene>
<evidence type="ECO:0000256" key="5">
    <source>
        <dbReference type="SAM" id="MobiDB-lite"/>
    </source>
</evidence>
<feature type="domain" description="ABC transporter" evidence="6">
    <location>
        <begin position="303"/>
        <end position="516"/>
    </location>
</feature>
<dbReference type="SUPFAM" id="SSF52540">
    <property type="entry name" value="P-loop containing nucleoside triphosphate hydrolases"/>
    <property type="match status" value="2"/>
</dbReference>
<evidence type="ECO:0000256" key="2">
    <source>
        <dbReference type="ARBA" id="ARBA00022448"/>
    </source>
</evidence>
<keyword evidence="8" id="KW-1185">Reference proteome</keyword>
<reference evidence="7 8" key="1">
    <citation type="submission" date="2022-04" db="EMBL/GenBank/DDBJ databases">
        <title>Leucobacter sp. isolated from rhizosphere of onion.</title>
        <authorList>
            <person name="Won M."/>
            <person name="Lee C.-M."/>
            <person name="Woen H.-Y."/>
            <person name="Kwon S.-W."/>
        </authorList>
    </citation>
    <scope>NUCLEOTIDE SEQUENCE [LARGE SCALE GENOMIC DNA]</scope>
    <source>
        <strain evidence="7 8">H25R-14</strain>
    </source>
</reference>
<dbReference type="InterPro" id="IPR050319">
    <property type="entry name" value="ABC_transp_ATP-bind"/>
</dbReference>
<dbReference type="CDD" id="cd03257">
    <property type="entry name" value="ABC_NikE_OppD_transporters"/>
    <property type="match status" value="2"/>
</dbReference>
<evidence type="ECO:0000313" key="8">
    <source>
        <dbReference type="Proteomes" id="UP000831775"/>
    </source>
</evidence>
<comment type="similarity">
    <text evidence="1">Belongs to the ABC transporter superfamily.</text>
</comment>
<dbReference type="InterPro" id="IPR003593">
    <property type="entry name" value="AAA+_ATPase"/>
</dbReference>
<keyword evidence="3" id="KW-0547">Nucleotide-binding</keyword>
<evidence type="ECO:0000256" key="3">
    <source>
        <dbReference type="ARBA" id="ARBA00022741"/>
    </source>
</evidence>
<protein>
    <submittedName>
        <fullName evidence="7">ABC transporter ATP-binding protein</fullName>
    </submittedName>
</protein>
<dbReference type="InterPro" id="IPR027417">
    <property type="entry name" value="P-loop_NTPase"/>
</dbReference>
<dbReference type="Pfam" id="PF00005">
    <property type="entry name" value="ABC_tran"/>
    <property type="match status" value="2"/>
</dbReference>
<dbReference type="Gene3D" id="3.40.50.300">
    <property type="entry name" value="P-loop containing nucleotide triphosphate hydrolases"/>
    <property type="match status" value="2"/>
</dbReference>
<dbReference type="SMART" id="SM00382">
    <property type="entry name" value="AAA"/>
    <property type="match status" value="2"/>
</dbReference>
<proteinExistence type="inferred from homology"/>
<dbReference type="GO" id="GO:0005524">
    <property type="term" value="F:ATP binding"/>
    <property type="evidence" value="ECO:0007669"/>
    <property type="project" value="UniProtKB-KW"/>
</dbReference>
<accession>A0ABY4FVA9</accession>
<feature type="domain" description="ABC transporter" evidence="6">
    <location>
        <begin position="33"/>
        <end position="283"/>
    </location>
</feature>